<dbReference type="PROSITE" id="PS01124">
    <property type="entry name" value="HTH_ARAC_FAMILY_2"/>
    <property type="match status" value="1"/>
</dbReference>
<reference evidence="5 6" key="1">
    <citation type="submission" date="2018-03" db="EMBL/GenBank/DDBJ databases">
        <title>Genomic Encyclopedia of Archaeal and Bacterial Type Strains, Phase II (KMG-II): from individual species to whole genera.</title>
        <authorList>
            <person name="Goeker M."/>
        </authorList>
    </citation>
    <scope>NUCLEOTIDE SEQUENCE [LARGE SCALE GENOMIC DNA]</scope>
    <source>
        <strain evidence="5 6">DSM 13175</strain>
    </source>
</reference>
<dbReference type="InterPro" id="IPR003313">
    <property type="entry name" value="AraC-bd"/>
</dbReference>
<dbReference type="Pfam" id="PF12833">
    <property type="entry name" value="HTH_18"/>
    <property type="match status" value="1"/>
</dbReference>
<gene>
    <name evidence="5" type="ORF">CLV38_103106</name>
</gene>
<keyword evidence="6" id="KW-1185">Reference proteome</keyword>
<dbReference type="Gene3D" id="2.60.120.10">
    <property type="entry name" value="Jelly Rolls"/>
    <property type="match status" value="1"/>
</dbReference>
<dbReference type="InterPro" id="IPR009057">
    <property type="entry name" value="Homeodomain-like_sf"/>
</dbReference>
<evidence type="ECO:0000256" key="2">
    <source>
        <dbReference type="ARBA" id="ARBA00023125"/>
    </source>
</evidence>
<dbReference type="PRINTS" id="PR00032">
    <property type="entry name" value="HTHARAC"/>
</dbReference>
<dbReference type="SUPFAM" id="SSF46689">
    <property type="entry name" value="Homeodomain-like"/>
    <property type="match status" value="2"/>
</dbReference>
<dbReference type="Proteomes" id="UP000238205">
    <property type="component" value="Unassembled WGS sequence"/>
</dbReference>
<protein>
    <submittedName>
        <fullName evidence="5">AraC-like DNA-binding protein</fullName>
    </submittedName>
</protein>
<dbReference type="GO" id="GO:0003700">
    <property type="term" value="F:DNA-binding transcription factor activity"/>
    <property type="evidence" value="ECO:0007669"/>
    <property type="project" value="InterPro"/>
</dbReference>
<dbReference type="Pfam" id="PF02311">
    <property type="entry name" value="AraC_binding"/>
    <property type="match status" value="1"/>
</dbReference>
<keyword evidence="1" id="KW-0805">Transcription regulation</keyword>
<comment type="caution">
    <text evidence="5">The sequence shown here is derived from an EMBL/GenBank/DDBJ whole genome shotgun (WGS) entry which is preliminary data.</text>
</comment>
<dbReference type="AlphaFoldDB" id="A0A2T0WAE9"/>
<organism evidence="5 6">
    <name type="scientific">Alkalibacterium olivapovliticus</name>
    <dbReference type="NCBI Taxonomy" id="99907"/>
    <lineage>
        <taxon>Bacteria</taxon>
        <taxon>Bacillati</taxon>
        <taxon>Bacillota</taxon>
        <taxon>Bacilli</taxon>
        <taxon>Lactobacillales</taxon>
        <taxon>Carnobacteriaceae</taxon>
        <taxon>Alkalibacterium</taxon>
    </lineage>
</organism>
<dbReference type="SMART" id="SM00342">
    <property type="entry name" value="HTH_ARAC"/>
    <property type="match status" value="1"/>
</dbReference>
<evidence type="ECO:0000259" key="4">
    <source>
        <dbReference type="PROSITE" id="PS01124"/>
    </source>
</evidence>
<dbReference type="EMBL" id="PVTO01000003">
    <property type="protein sequence ID" value="PRY83683.1"/>
    <property type="molecule type" value="Genomic_DNA"/>
</dbReference>
<dbReference type="InterPro" id="IPR020449">
    <property type="entry name" value="Tscrpt_reg_AraC-type_HTH"/>
</dbReference>
<keyword evidence="2 5" id="KW-0238">DNA-binding</keyword>
<dbReference type="Gene3D" id="1.10.10.60">
    <property type="entry name" value="Homeodomain-like"/>
    <property type="match status" value="2"/>
</dbReference>
<evidence type="ECO:0000313" key="6">
    <source>
        <dbReference type="Proteomes" id="UP000238205"/>
    </source>
</evidence>
<evidence type="ECO:0000313" key="5">
    <source>
        <dbReference type="EMBL" id="PRY83683.1"/>
    </source>
</evidence>
<dbReference type="GO" id="GO:0043565">
    <property type="term" value="F:sequence-specific DNA binding"/>
    <property type="evidence" value="ECO:0007669"/>
    <property type="project" value="InterPro"/>
</dbReference>
<feature type="domain" description="HTH araC/xylS-type" evidence="4">
    <location>
        <begin position="197"/>
        <end position="297"/>
    </location>
</feature>
<sequence>MQMDQINSKMKRYSSRGEAFMYAPSIIAEANISGMTSPFEFHSHQQYEIYILLKGQVHYLINNQIFSISPGTIIVMDGTELHKVKLIQEDEPYQRSIVHFDPNWIRSILKVTGAEFLVTFFEDYHHRLFTFKETDDMEQLLALVQQLSELTVEKGTEEKETEIRLRLINLLLHLYTAEKLTILQETDEKSEKARLAESIASYIQQHFNSKWTIETLADDLNISQSYASHLFKEVTGFTIIDYLMNYRLIQAKAYLTMSSENLSIKECAYNCGFESNAHFNRFFKKKTGITPNNYRKKHKNERNLN</sequence>
<evidence type="ECO:0000256" key="3">
    <source>
        <dbReference type="ARBA" id="ARBA00023163"/>
    </source>
</evidence>
<dbReference type="InterPro" id="IPR018060">
    <property type="entry name" value="HTH_AraC"/>
</dbReference>
<dbReference type="SUPFAM" id="SSF51215">
    <property type="entry name" value="Regulatory protein AraC"/>
    <property type="match status" value="1"/>
</dbReference>
<dbReference type="InterPro" id="IPR014710">
    <property type="entry name" value="RmlC-like_jellyroll"/>
</dbReference>
<name>A0A2T0WAE9_9LACT</name>
<dbReference type="InterPro" id="IPR037923">
    <property type="entry name" value="HTH-like"/>
</dbReference>
<accession>A0A2T0WAE9</accession>
<dbReference type="PANTHER" id="PTHR43280">
    <property type="entry name" value="ARAC-FAMILY TRANSCRIPTIONAL REGULATOR"/>
    <property type="match status" value="1"/>
</dbReference>
<evidence type="ECO:0000256" key="1">
    <source>
        <dbReference type="ARBA" id="ARBA00023015"/>
    </source>
</evidence>
<dbReference type="PANTHER" id="PTHR43280:SF27">
    <property type="entry name" value="TRANSCRIPTIONAL REGULATOR MTLR"/>
    <property type="match status" value="1"/>
</dbReference>
<dbReference type="OrthoDB" id="2713997at2"/>
<proteinExistence type="predicted"/>
<keyword evidence="3" id="KW-0804">Transcription</keyword>